<dbReference type="Proteomes" id="UP000515811">
    <property type="component" value="Chromosome"/>
</dbReference>
<feature type="signal peptide" evidence="1">
    <location>
        <begin position="1"/>
        <end position="28"/>
    </location>
</feature>
<sequence>MQRVVRNIAGLLVAGGTLAAAVCLPALARTEAGVPVVEAKPVSIPAQASPSAVFANKVSVGGRTVQLNGSGTRFKAVFQVYRAALYTEKPALQYGDLAGEGEAKRIHLVMLREVNANELGSMFVRGIQENMDKAAAARLMPAMLRMSALFSEYRRLDAGDSITLDWVPGKGTVVSVRGVPAADPIPEAQFYHALAGIWLGATPADWKLRDAMLGVKATTDTANRN</sequence>
<protein>
    <submittedName>
        <fullName evidence="3">Chalcone isomerase family protein</fullName>
    </submittedName>
</protein>
<proteinExistence type="predicted"/>
<evidence type="ECO:0000256" key="1">
    <source>
        <dbReference type="SAM" id="SignalP"/>
    </source>
</evidence>
<feature type="domain" description="Chalcone isomerase" evidence="2">
    <location>
        <begin position="54"/>
        <end position="214"/>
    </location>
</feature>
<organism evidence="3 4">
    <name type="scientific">Diaphorobacter ruginosibacter</name>
    <dbReference type="NCBI Taxonomy" id="1715720"/>
    <lineage>
        <taxon>Bacteria</taxon>
        <taxon>Pseudomonadati</taxon>
        <taxon>Pseudomonadota</taxon>
        <taxon>Betaproteobacteria</taxon>
        <taxon>Burkholderiales</taxon>
        <taxon>Comamonadaceae</taxon>
        <taxon>Diaphorobacter</taxon>
    </lineage>
</organism>
<evidence type="ECO:0000259" key="2">
    <source>
        <dbReference type="Pfam" id="PF16036"/>
    </source>
</evidence>
<keyword evidence="3" id="KW-0413">Isomerase</keyword>
<dbReference type="AlphaFoldDB" id="A0A7G9RNB9"/>
<keyword evidence="1" id="KW-0732">Signal</keyword>
<reference evidence="3 4" key="1">
    <citation type="submission" date="2020-08" db="EMBL/GenBank/DDBJ databases">
        <title>Genome sequence of Diaphorobacter ruginosibacter DSM 27467T.</title>
        <authorList>
            <person name="Hyun D.-W."/>
            <person name="Bae J.-W."/>
        </authorList>
    </citation>
    <scope>NUCLEOTIDE SEQUENCE [LARGE SCALE GENOMIC DNA]</scope>
    <source>
        <strain evidence="3 4">DSM 27467</strain>
    </source>
</reference>
<name>A0A7G9RNB9_9BURK</name>
<keyword evidence="4" id="KW-1185">Reference proteome</keyword>
<evidence type="ECO:0000313" key="3">
    <source>
        <dbReference type="EMBL" id="QNN57094.1"/>
    </source>
</evidence>
<dbReference type="GO" id="GO:0016872">
    <property type="term" value="F:intramolecular lyase activity"/>
    <property type="evidence" value="ECO:0007669"/>
    <property type="project" value="InterPro"/>
</dbReference>
<dbReference type="InterPro" id="IPR036298">
    <property type="entry name" value="Chalcone_isomerase_sf"/>
</dbReference>
<accession>A0A7G9RNB9</accession>
<dbReference type="InterPro" id="IPR016087">
    <property type="entry name" value="Chalcone_isomerase"/>
</dbReference>
<dbReference type="EMBL" id="CP060714">
    <property type="protein sequence ID" value="QNN57094.1"/>
    <property type="molecule type" value="Genomic_DNA"/>
</dbReference>
<evidence type="ECO:0000313" key="4">
    <source>
        <dbReference type="Proteomes" id="UP000515811"/>
    </source>
</evidence>
<dbReference type="InterPro" id="IPR016088">
    <property type="entry name" value="Chalcone_isomerase_3-sand"/>
</dbReference>
<dbReference type="Gene3D" id="3.50.70.10">
    <property type="match status" value="1"/>
</dbReference>
<dbReference type="Pfam" id="PF16036">
    <property type="entry name" value="Chalcone_3"/>
    <property type="match status" value="1"/>
</dbReference>
<dbReference type="SUPFAM" id="SSF54626">
    <property type="entry name" value="Chalcone isomerase"/>
    <property type="match status" value="1"/>
</dbReference>
<feature type="chain" id="PRO_5028960707" evidence="1">
    <location>
        <begin position="29"/>
        <end position="225"/>
    </location>
</feature>
<dbReference type="RefSeq" id="WP_187597359.1">
    <property type="nucleotide sequence ID" value="NZ_CP060714.1"/>
</dbReference>
<gene>
    <name evidence="3" type="ORF">H9K76_21865</name>
</gene>
<dbReference type="KEGG" id="drg:H9K76_21865"/>